<dbReference type="Ensembl" id="ENSATET00000012801.3">
    <property type="protein sequence ID" value="ENSATEP00000012594.2"/>
    <property type="gene ID" value="ENSATEG00000008807.3"/>
</dbReference>
<gene>
    <name evidence="10" type="primary">HSPB7</name>
</gene>
<keyword evidence="5 8" id="KW-1133">Transmembrane helix</keyword>
<reference evidence="10" key="1">
    <citation type="submission" date="2021-04" db="EMBL/GenBank/DDBJ databases">
        <authorList>
            <consortium name="Wellcome Sanger Institute Data Sharing"/>
        </authorList>
    </citation>
    <scope>NUCLEOTIDE SEQUENCE [LARGE SCALE GENOMIC DNA]</scope>
</reference>
<evidence type="ECO:0000256" key="5">
    <source>
        <dbReference type="ARBA" id="ARBA00022989"/>
    </source>
</evidence>
<reference evidence="10" key="3">
    <citation type="submission" date="2025-09" db="UniProtKB">
        <authorList>
            <consortium name="Ensembl"/>
        </authorList>
    </citation>
    <scope>IDENTIFICATION</scope>
</reference>
<keyword evidence="6 8" id="KW-0406">Ion transport</keyword>
<dbReference type="AlphaFoldDB" id="A0A3Q1HZ33"/>
<evidence type="ECO:0000256" key="2">
    <source>
        <dbReference type="ARBA" id="ARBA00005948"/>
    </source>
</evidence>
<evidence type="ECO:0000256" key="9">
    <source>
        <dbReference type="SAM" id="MobiDB-lite"/>
    </source>
</evidence>
<sequence length="224" mass="24635">MGVVGWQLPHEAFRLTHRKASWTMKLWINLCTRAPLRMDTKICFTFFLIFTLKVSRASTPAPGVQNLPTTTLTASSPTNEIFLDVTGRKVESSTNTTDADSSPESSSVQQTTEQRASSSSSTGMGTQVNVDSTAAEVSSSAAFTVTSSPTTKEKTTKQQTHRIVDWDPKWDNDFTYDYESLRHAGLVIGAFLFVLGILVISCGKVCRLPKCRKKSSKSYHVVQG</sequence>
<evidence type="ECO:0000313" key="11">
    <source>
        <dbReference type="Proteomes" id="UP000265040"/>
    </source>
</evidence>
<feature type="region of interest" description="Disordered" evidence="9">
    <location>
        <begin position="85"/>
        <end position="126"/>
    </location>
</feature>
<evidence type="ECO:0000256" key="7">
    <source>
        <dbReference type="ARBA" id="ARBA00023136"/>
    </source>
</evidence>
<dbReference type="STRING" id="64144.ENSATEP00000012594"/>
<dbReference type="InterPro" id="IPR000272">
    <property type="entry name" value="Ion-transport_regulator_FXYD"/>
</dbReference>
<dbReference type="GeneTree" id="ENSGT00530000068431"/>
<keyword evidence="11" id="KW-1185">Reference proteome</keyword>
<evidence type="ECO:0000313" key="10">
    <source>
        <dbReference type="Ensembl" id="ENSATEP00000012594.2"/>
    </source>
</evidence>
<comment type="subcellular location">
    <subcellularLocation>
        <location evidence="1">Membrane</location>
        <topology evidence="1">Single-pass membrane protein</topology>
    </subcellularLocation>
</comment>
<dbReference type="GO" id="GO:0017080">
    <property type="term" value="F:sodium channel regulator activity"/>
    <property type="evidence" value="ECO:0007669"/>
    <property type="project" value="TreeGrafter"/>
</dbReference>
<feature type="compositionally biased region" description="Polar residues" evidence="9">
    <location>
        <begin position="92"/>
        <end position="126"/>
    </location>
</feature>
<dbReference type="InterPro" id="IPR047297">
    <property type="entry name" value="FXYD_motif"/>
</dbReference>
<name>A0A3Q1HZ33_ANATE</name>
<keyword evidence="4 8" id="KW-0812">Transmembrane</keyword>
<protein>
    <recommendedName>
        <fullName evidence="8">FXYD domain-containing ion transport regulator</fullName>
    </recommendedName>
</protein>
<dbReference type="CDD" id="cd20323">
    <property type="entry name" value="FXYD_FXYD5"/>
    <property type="match status" value="1"/>
</dbReference>
<keyword evidence="7 8" id="KW-0472">Membrane</keyword>
<dbReference type="OrthoDB" id="8961850at2759"/>
<dbReference type="PROSITE" id="PS01310">
    <property type="entry name" value="FXYD"/>
    <property type="match status" value="1"/>
</dbReference>
<evidence type="ECO:0000256" key="1">
    <source>
        <dbReference type="ARBA" id="ARBA00004167"/>
    </source>
</evidence>
<dbReference type="Proteomes" id="UP000265040">
    <property type="component" value="Chromosome 16"/>
</dbReference>
<dbReference type="Gene3D" id="1.20.5.780">
    <property type="entry name" value="Single helix bin"/>
    <property type="match status" value="1"/>
</dbReference>
<reference evidence="10" key="2">
    <citation type="submission" date="2025-08" db="UniProtKB">
        <authorList>
            <consortium name="Ensembl"/>
        </authorList>
    </citation>
    <scope>IDENTIFICATION</scope>
</reference>
<dbReference type="GO" id="GO:0006811">
    <property type="term" value="P:monoatomic ion transport"/>
    <property type="evidence" value="ECO:0007669"/>
    <property type="project" value="UniProtKB-KW"/>
</dbReference>
<dbReference type="PANTHER" id="PTHR14132">
    <property type="entry name" value="SODIUM/POTASSIUM-TRANSPORTING ATPASE SUBUNIT GAMMA"/>
    <property type="match status" value="1"/>
</dbReference>
<dbReference type="PANTHER" id="PTHR14132:SF23">
    <property type="entry name" value="FXYD DOMAIN-CONTAINING ION TRANSPORT REGULATOR"/>
    <property type="match status" value="1"/>
</dbReference>
<evidence type="ECO:0000256" key="6">
    <source>
        <dbReference type="ARBA" id="ARBA00023065"/>
    </source>
</evidence>
<evidence type="ECO:0000256" key="8">
    <source>
        <dbReference type="RuleBase" id="RU364131"/>
    </source>
</evidence>
<feature type="transmembrane region" description="Helical" evidence="8">
    <location>
        <begin position="184"/>
        <end position="206"/>
    </location>
</feature>
<dbReference type="GO" id="GO:0043269">
    <property type="term" value="P:regulation of monoatomic ion transport"/>
    <property type="evidence" value="ECO:0007669"/>
    <property type="project" value="InterPro"/>
</dbReference>
<accession>A0A3Q1HZ33</accession>
<organism evidence="10 11">
    <name type="scientific">Anabas testudineus</name>
    <name type="common">Climbing perch</name>
    <name type="synonym">Anthias testudineus</name>
    <dbReference type="NCBI Taxonomy" id="64144"/>
    <lineage>
        <taxon>Eukaryota</taxon>
        <taxon>Metazoa</taxon>
        <taxon>Chordata</taxon>
        <taxon>Craniata</taxon>
        <taxon>Vertebrata</taxon>
        <taxon>Euteleostomi</taxon>
        <taxon>Actinopterygii</taxon>
        <taxon>Neopterygii</taxon>
        <taxon>Teleostei</taxon>
        <taxon>Neoteleostei</taxon>
        <taxon>Acanthomorphata</taxon>
        <taxon>Anabantaria</taxon>
        <taxon>Anabantiformes</taxon>
        <taxon>Anabantoidei</taxon>
        <taxon>Anabantidae</taxon>
        <taxon>Anabas</taxon>
    </lineage>
</organism>
<dbReference type="Pfam" id="PF02038">
    <property type="entry name" value="ATP1G1_PLM_MAT8"/>
    <property type="match status" value="1"/>
</dbReference>
<proteinExistence type="inferred from homology"/>
<dbReference type="InParanoid" id="A0A3Q1HZ33"/>
<evidence type="ECO:0000256" key="4">
    <source>
        <dbReference type="ARBA" id="ARBA00022692"/>
    </source>
</evidence>
<evidence type="ECO:0000256" key="3">
    <source>
        <dbReference type="ARBA" id="ARBA00022448"/>
    </source>
</evidence>
<comment type="similarity">
    <text evidence="2 8">Belongs to the FXYD family.</text>
</comment>
<dbReference type="GO" id="GO:0016020">
    <property type="term" value="C:membrane"/>
    <property type="evidence" value="ECO:0007669"/>
    <property type="project" value="UniProtKB-SubCell"/>
</dbReference>
<keyword evidence="3 8" id="KW-0813">Transport</keyword>